<reference evidence="2" key="2">
    <citation type="submission" date="2020-09" db="EMBL/GenBank/DDBJ databases">
        <authorList>
            <person name="Sun Q."/>
            <person name="Ohkuma M."/>
        </authorList>
    </citation>
    <scope>NUCLEOTIDE SEQUENCE</scope>
    <source>
        <strain evidence="2">JCM 4815</strain>
    </source>
</reference>
<name>A0A918PD64_9ACTN</name>
<keyword evidence="3" id="KW-1185">Reference proteome</keyword>
<comment type="caution">
    <text evidence="2">The sequence shown here is derived from an EMBL/GenBank/DDBJ whole genome shotgun (WGS) entry which is preliminary data.</text>
</comment>
<reference evidence="2" key="1">
    <citation type="journal article" date="2014" name="Int. J. Syst. Evol. Microbiol.">
        <title>Complete genome sequence of Corynebacterium casei LMG S-19264T (=DSM 44701T), isolated from a smear-ripened cheese.</title>
        <authorList>
            <consortium name="US DOE Joint Genome Institute (JGI-PGF)"/>
            <person name="Walter F."/>
            <person name="Albersmeier A."/>
            <person name="Kalinowski J."/>
            <person name="Ruckert C."/>
        </authorList>
    </citation>
    <scope>NUCLEOTIDE SEQUENCE</scope>
    <source>
        <strain evidence="2">JCM 4815</strain>
    </source>
</reference>
<dbReference type="AlphaFoldDB" id="A0A918PD64"/>
<feature type="region of interest" description="Disordered" evidence="1">
    <location>
        <begin position="137"/>
        <end position="158"/>
    </location>
</feature>
<feature type="region of interest" description="Disordered" evidence="1">
    <location>
        <begin position="1"/>
        <end position="23"/>
    </location>
</feature>
<evidence type="ECO:0000313" key="2">
    <source>
        <dbReference type="EMBL" id="GGY97983.1"/>
    </source>
</evidence>
<evidence type="ECO:0000313" key="3">
    <source>
        <dbReference type="Proteomes" id="UP000622166"/>
    </source>
</evidence>
<evidence type="ECO:0000256" key="1">
    <source>
        <dbReference type="SAM" id="MobiDB-lite"/>
    </source>
</evidence>
<protein>
    <submittedName>
        <fullName evidence="2">Uncharacterized protein</fullName>
    </submittedName>
</protein>
<feature type="compositionally biased region" description="Polar residues" evidence="1">
    <location>
        <begin position="137"/>
        <end position="146"/>
    </location>
</feature>
<dbReference type="Proteomes" id="UP000622166">
    <property type="component" value="Unassembled WGS sequence"/>
</dbReference>
<sequence>MHRQIGQTVIPRGKAATAATGEPQQRPFREILTPVGTGHGALARDDEEQHIQIRLDMRVHASARRQMDDIRIQLPPGLGQLPRDSGGRGRGDEARHIAQGTGDGLRIRTRGFDGFAHALFLPDETFMVIICGQYGTSSHPAPSSTAGADRNSAADRRP</sequence>
<proteinExistence type="predicted"/>
<dbReference type="EMBL" id="BMVW01000002">
    <property type="protein sequence ID" value="GGY97983.1"/>
    <property type="molecule type" value="Genomic_DNA"/>
</dbReference>
<organism evidence="2 3">
    <name type="scientific">Streptomyces poonensis</name>
    <dbReference type="NCBI Taxonomy" id="68255"/>
    <lineage>
        <taxon>Bacteria</taxon>
        <taxon>Bacillati</taxon>
        <taxon>Actinomycetota</taxon>
        <taxon>Actinomycetes</taxon>
        <taxon>Kitasatosporales</taxon>
        <taxon>Streptomycetaceae</taxon>
        <taxon>Streptomyces</taxon>
    </lineage>
</organism>
<gene>
    <name evidence="2" type="ORF">GCM10010365_15680</name>
</gene>
<accession>A0A918PD64</accession>